<dbReference type="PANTHER" id="PTHR36512:SF3">
    <property type="entry name" value="BLR5678 PROTEIN"/>
    <property type="match status" value="1"/>
</dbReference>
<organism evidence="2 3">
    <name type="scientific">Rhizobium oryzicola</name>
    <dbReference type="NCBI Taxonomy" id="1232668"/>
    <lineage>
        <taxon>Bacteria</taxon>
        <taxon>Pseudomonadati</taxon>
        <taxon>Pseudomonadota</taxon>
        <taxon>Alphaproteobacteria</taxon>
        <taxon>Hyphomicrobiales</taxon>
        <taxon>Rhizobiaceae</taxon>
        <taxon>Rhizobium/Agrobacterium group</taxon>
        <taxon>Rhizobium</taxon>
    </lineage>
</organism>
<reference evidence="2" key="1">
    <citation type="journal article" date="2015" name="Int. J. Syst. Evol. Microbiol.">
        <title>Rhizobium oryzicola sp. nov., potential plant-growth-promoting endophytic bacteria isolated from rice roots.</title>
        <authorList>
            <person name="Zhang X.X."/>
            <person name="Gao J.S."/>
            <person name="Cao Y.H."/>
            <person name="Sheirdil R.A."/>
            <person name="Wang X.C."/>
            <person name="Zhang L."/>
        </authorList>
    </citation>
    <scope>NUCLEOTIDE SEQUENCE</scope>
    <source>
        <strain evidence="2">05753</strain>
    </source>
</reference>
<dbReference type="Gene3D" id="3.60.70.12">
    <property type="entry name" value="L-amino peptidase D-ALA esterase/amidase"/>
    <property type="match status" value="1"/>
</dbReference>
<accession>A0ABT8T0X0</accession>
<dbReference type="CDD" id="cd02253">
    <property type="entry name" value="DmpA"/>
    <property type="match status" value="1"/>
</dbReference>
<dbReference type="PANTHER" id="PTHR36512">
    <property type="entry name" value="D-AMINOPEPTIDASE"/>
    <property type="match status" value="1"/>
</dbReference>
<comment type="caution">
    <text evidence="2">The sequence shown here is derived from an EMBL/GenBank/DDBJ whole genome shotgun (WGS) entry which is preliminary data.</text>
</comment>
<name>A0ABT8T0X0_9HYPH</name>
<dbReference type="InterPro" id="IPR005321">
    <property type="entry name" value="Peptidase_S58_DmpA"/>
</dbReference>
<keyword evidence="3" id="KW-1185">Reference proteome</keyword>
<sequence>MGIRIGVYPPGPLNAITDVSGVRVGHVVCFEGERTRTGATAILPHGGNLFQDKVPVALAVFNGYGKFAGATQIEELGELETPVVLTNTLAVGRAIEAINHYTISQPGNEKVVSLNAVVGETNDSRLNDIRAARPTVDEIATAIETASEGPVTEGAVGAGTGTVAFGLKGGIGTSSREVVVAKETYRVGVLVQSNYGGHLKIDGRDYASLAEHDVDGSIVIIVATDAPLSSRNLKRLANRAFGGLARTGAALSNGSGDYALAFSTAEAVRRTPERRKGLTLTPSLSNDAVSPLFDAVIEATEEAILNSLTMAETTEGYNAATGRPSRVESISLTALTRVFPSE</sequence>
<gene>
    <name evidence="2" type="ORF">Q2T52_18940</name>
</gene>
<dbReference type="Proteomes" id="UP001169006">
    <property type="component" value="Unassembled WGS sequence"/>
</dbReference>
<protein>
    <submittedName>
        <fullName evidence="2">P1 family peptidase</fullName>
    </submittedName>
</protein>
<evidence type="ECO:0000256" key="1">
    <source>
        <dbReference type="ARBA" id="ARBA00007068"/>
    </source>
</evidence>
<dbReference type="EMBL" id="JAUKWQ010000007">
    <property type="protein sequence ID" value="MDO1584165.1"/>
    <property type="molecule type" value="Genomic_DNA"/>
</dbReference>
<proteinExistence type="inferred from homology"/>
<dbReference type="InterPro" id="IPR016117">
    <property type="entry name" value="ArgJ-like_dom_sf"/>
</dbReference>
<evidence type="ECO:0000313" key="2">
    <source>
        <dbReference type="EMBL" id="MDO1584165.1"/>
    </source>
</evidence>
<dbReference type="Pfam" id="PF03576">
    <property type="entry name" value="Peptidase_S58"/>
    <property type="match status" value="1"/>
</dbReference>
<reference evidence="2" key="2">
    <citation type="submission" date="2023-07" db="EMBL/GenBank/DDBJ databases">
        <authorList>
            <person name="Sun H."/>
        </authorList>
    </citation>
    <scope>NUCLEOTIDE SEQUENCE</scope>
    <source>
        <strain evidence="2">05753</strain>
    </source>
</reference>
<evidence type="ECO:0000313" key="3">
    <source>
        <dbReference type="Proteomes" id="UP001169006"/>
    </source>
</evidence>
<comment type="similarity">
    <text evidence="1">Belongs to the peptidase S58 family.</text>
</comment>
<dbReference type="SUPFAM" id="SSF56266">
    <property type="entry name" value="DmpA/ArgJ-like"/>
    <property type="match status" value="1"/>
</dbReference>